<dbReference type="HOGENOM" id="CLU_2371891_0_0_12"/>
<name>S3K206_TREMA</name>
<dbReference type="STRING" id="1125699.HMPREF9194_01896"/>
<proteinExistence type="predicted"/>
<feature type="transmembrane region" description="Helical" evidence="1">
    <location>
        <begin position="7"/>
        <end position="25"/>
    </location>
</feature>
<comment type="caution">
    <text evidence="2">The sequence shown here is derived from an EMBL/GenBank/DDBJ whole genome shotgun (WGS) entry which is preliminary data.</text>
</comment>
<dbReference type="EMBL" id="ATFF01000006">
    <property type="protein sequence ID" value="EPF31545.1"/>
    <property type="molecule type" value="Genomic_DNA"/>
</dbReference>
<keyword evidence="1" id="KW-0812">Transmembrane</keyword>
<feature type="transmembrane region" description="Helical" evidence="1">
    <location>
        <begin position="62"/>
        <end position="86"/>
    </location>
</feature>
<protein>
    <submittedName>
        <fullName evidence="2">Uncharacterized protein</fullName>
    </submittedName>
</protein>
<evidence type="ECO:0000313" key="3">
    <source>
        <dbReference type="Proteomes" id="UP000014541"/>
    </source>
</evidence>
<accession>S3K206</accession>
<keyword evidence="1" id="KW-1133">Transmembrane helix</keyword>
<keyword evidence="3" id="KW-1185">Reference proteome</keyword>
<gene>
    <name evidence="2" type="ORF">HMPREF9194_01896</name>
</gene>
<dbReference type="AlphaFoldDB" id="S3K206"/>
<organism evidence="2 3">
    <name type="scientific">Treponema maltophilum ATCC 51939</name>
    <dbReference type="NCBI Taxonomy" id="1125699"/>
    <lineage>
        <taxon>Bacteria</taxon>
        <taxon>Pseudomonadati</taxon>
        <taxon>Spirochaetota</taxon>
        <taxon>Spirochaetia</taxon>
        <taxon>Spirochaetales</taxon>
        <taxon>Treponemataceae</taxon>
        <taxon>Treponema</taxon>
    </lineage>
</organism>
<reference evidence="2 3" key="1">
    <citation type="submission" date="2013-04" db="EMBL/GenBank/DDBJ databases">
        <title>The Genome Sequence of Treponema maltophilum ATCC 51939.</title>
        <authorList>
            <consortium name="The Broad Institute Genomics Platform"/>
            <person name="Earl A."/>
            <person name="Ward D."/>
            <person name="Feldgarden M."/>
            <person name="Gevers D."/>
            <person name="Leonetti C."/>
            <person name="Blanton J.M."/>
            <person name="Dewhirst F.E."/>
            <person name="Izard J."/>
            <person name="Walker B."/>
            <person name="Young S."/>
            <person name="Zeng Q."/>
            <person name="Gargeya S."/>
            <person name="Fitzgerald M."/>
            <person name="Haas B."/>
            <person name="Abouelleil A."/>
            <person name="Allen A.W."/>
            <person name="Alvarado L."/>
            <person name="Arachchi H.M."/>
            <person name="Berlin A.M."/>
            <person name="Chapman S.B."/>
            <person name="Gainer-Dewar J."/>
            <person name="Goldberg J."/>
            <person name="Griggs A."/>
            <person name="Gujja S."/>
            <person name="Hansen M."/>
            <person name="Howarth C."/>
            <person name="Imamovic A."/>
            <person name="Ireland A."/>
            <person name="Larimer J."/>
            <person name="McCowan C."/>
            <person name="Murphy C."/>
            <person name="Pearson M."/>
            <person name="Poon T.W."/>
            <person name="Priest M."/>
            <person name="Roberts A."/>
            <person name="Saif S."/>
            <person name="Shea T."/>
            <person name="Sisk P."/>
            <person name="Sykes S."/>
            <person name="Wortman J."/>
            <person name="Nusbaum C."/>
            <person name="Birren B."/>
        </authorList>
    </citation>
    <scope>NUCLEOTIDE SEQUENCE [LARGE SCALE GENOMIC DNA]</scope>
    <source>
        <strain evidence="2 3">ATCC 51939</strain>
    </source>
</reference>
<evidence type="ECO:0000313" key="2">
    <source>
        <dbReference type="EMBL" id="EPF31545.1"/>
    </source>
</evidence>
<keyword evidence="1" id="KW-0472">Membrane</keyword>
<sequence>MEINRNFGAVCIVLGVVFLGISMQFDHIIGGNAVRGYHKEDVYMVYDKEDKAYTQVSKPVWYANYVCTCVTMVFAGALSFFCSYLFRRYVPLGIL</sequence>
<evidence type="ECO:0000256" key="1">
    <source>
        <dbReference type="SAM" id="Phobius"/>
    </source>
</evidence>
<dbReference type="Proteomes" id="UP000014541">
    <property type="component" value="Unassembled WGS sequence"/>
</dbReference>